<keyword evidence="3" id="KW-1185">Reference proteome</keyword>
<dbReference type="HOGENOM" id="CLU_1434201_0_0_1"/>
<evidence type="ECO:0000313" key="3">
    <source>
        <dbReference type="Proteomes" id="UP000027730"/>
    </source>
</evidence>
<dbReference type="RefSeq" id="XP_013425454.1">
    <property type="nucleotide sequence ID" value="XM_013570000.1"/>
</dbReference>
<gene>
    <name evidence="2" type="ORF">M436DRAFT_51069</name>
</gene>
<evidence type="ECO:0000256" key="1">
    <source>
        <dbReference type="SAM" id="MobiDB-lite"/>
    </source>
</evidence>
<sequence>MISGISRLLGLSFLFCLGLPFALFALFTTTLALGTLLLRALFVYFDVLLAILNGAIISSSPPTPLTSPSARPARRKKHNTPPTPSAALRKTPSFASLVGSGTDRDFEGLGGWRYPESTEEEAVWMNMNRHLELPASPAATRKHRRTGTGNGTQSPLIARTMARNSGSASPEGYFNIRVESREGMGLSLRGDG</sequence>
<dbReference type="OrthoDB" id="4492972at2759"/>
<dbReference type="AlphaFoldDB" id="A0A074WHY4"/>
<protein>
    <submittedName>
        <fullName evidence="2">Uncharacterized protein</fullName>
    </submittedName>
</protein>
<reference evidence="2 3" key="1">
    <citation type="journal article" date="2014" name="BMC Genomics">
        <title>Genome sequencing of four Aureobasidium pullulans varieties: biotechnological potential, stress tolerance, and description of new species.</title>
        <authorList>
            <person name="Gostin Ar C."/>
            <person name="Ohm R.A."/>
            <person name="Kogej T."/>
            <person name="Sonjak S."/>
            <person name="Turk M."/>
            <person name="Zajc J."/>
            <person name="Zalar P."/>
            <person name="Grube M."/>
            <person name="Sun H."/>
            <person name="Han J."/>
            <person name="Sharma A."/>
            <person name="Chiniquy J."/>
            <person name="Ngan C.Y."/>
            <person name="Lipzen A."/>
            <person name="Barry K."/>
            <person name="Grigoriev I.V."/>
            <person name="Gunde-Cimerman N."/>
        </authorList>
    </citation>
    <scope>NUCLEOTIDE SEQUENCE [LARGE SCALE GENOMIC DNA]</scope>
    <source>
        <strain evidence="2 3">CBS 147.97</strain>
    </source>
</reference>
<organism evidence="2 3">
    <name type="scientific">Aureobasidium namibiae CBS 147.97</name>
    <dbReference type="NCBI Taxonomy" id="1043004"/>
    <lineage>
        <taxon>Eukaryota</taxon>
        <taxon>Fungi</taxon>
        <taxon>Dikarya</taxon>
        <taxon>Ascomycota</taxon>
        <taxon>Pezizomycotina</taxon>
        <taxon>Dothideomycetes</taxon>
        <taxon>Dothideomycetidae</taxon>
        <taxon>Dothideales</taxon>
        <taxon>Saccotheciaceae</taxon>
        <taxon>Aureobasidium</taxon>
    </lineage>
</organism>
<dbReference type="EMBL" id="KL584714">
    <property type="protein sequence ID" value="KEQ71234.1"/>
    <property type="molecule type" value="Genomic_DNA"/>
</dbReference>
<name>A0A074WHY4_9PEZI</name>
<dbReference type="Proteomes" id="UP000027730">
    <property type="component" value="Unassembled WGS sequence"/>
</dbReference>
<feature type="region of interest" description="Disordered" evidence="1">
    <location>
        <begin position="62"/>
        <end position="91"/>
    </location>
</feature>
<accession>A0A074WHY4</accession>
<evidence type="ECO:0000313" key="2">
    <source>
        <dbReference type="EMBL" id="KEQ71234.1"/>
    </source>
</evidence>
<dbReference type="GeneID" id="25411368"/>
<proteinExistence type="predicted"/>